<comment type="caution">
    <text evidence="1">The sequence shown here is derived from an EMBL/GenBank/DDBJ whole genome shotgun (WGS) entry which is preliminary data.</text>
</comment>
<sequence>MKNLQKLDSKLISENILSNLKLFIRLITTKLKQNSQNEKLQLNLQMKMKLPFKKEKFRKCLITIKISRIFKNSSLHWFGIETMFGDNQGKSFLLVRGLEL</sequence>
<evidence type="ECO:0000313" key="2">
    <source>
        <dbReference type="Proteomes" id="UP000276133"/>
    </source>
</evidence>
<organism evidence="1 2">
    <name type="scientific">Brachionus plicatilis</name>
    <name type="common">Marine rotifer</name>
    <name type="synonym">Brachionus muelleri</name>
    <dbReference type="NCBI Taxonomy" id="10195"/>
    <lineage>
        <taxon>Eukaryota</taxon>
        <taxon>Metazoa</taxon>
        <taxon>Spiralia</taxon>
        <taxon>Gnathifera</taxon>
        <taxon>Rotifera</taxon>
        <taxon>Eurotatoria</taxon>
        <taxon>Monogononta</taxon>
        <taxon>Pseudotrocha</taxon>
        <taxon>Ploima</taxon>
        <taxon>Brachionidae</taxon>
        <taxon>Brachionus</taxon>
    </lineage>
</organism>
<name>A0A3M7RZV0_BRAPC</name>
<keyword evidence="2" id="KW-1185">Reference proteome</keyword>
<reference evidence="1 2" key="1">
    <citation type="journal article" date="2018" name="Sci. Rep.">
        <title>Genomic signatures of local adaptation to the degree of environmental predictability in rotifers.</title>
        <authorList>
            <person name="Franch-Gras L."/>
            <person name="Hahn C."/>
            <person name="Garcia-Roger E.M."/>
            <person name="Carmona M.J."/>
            <person name="Serra M."/>
            <person name="Gomez A."/>
        </authorList>
    </citation>
    <scope>NUCLEOTIDE SEQUENCE [LARGE SCALE GENOMIC DNA]</scope>
    <source>
        <strain evidence="1">HYR1</strain>
    </source>
</reference>
<proteinExistence type="predicted"/>
<gene>
    <name evidence="1" type="ORF">BpHYR1_039118</name>
</gene>
<dbReference type="EMBL" id="REGN01002315">
    <property type="protein sequence ID" value="RNA28908.1"/>
    <property type="molecule type" value="Genomic_DNA"/>
</dbReference>
<evidence type="ECO:0000313" key="1">
    <source>
        <dbReference type="EMBL" id="RNA28908.1"/>
    </source>
</evidence>
<protein>
    <submittedName>
        <fullName evidence="1">Uncharacterized protein</fullName>
    </submittedName>
</protein>
<accession>A0A3M7RZV0</accession>
<dbReference type="Proteomes" id="UP000276133">
    <property type="component" value="Unassembled WGS sequence"/>
</dbReference>
<dbReference type="AlphaFoldDB" id="A0A3M7RZV0"/>